<dbReference type="CDD" id="cd00186">
    <property type="entry name" value="TOP1Ac"/>
    <property type="match status" value="1"/>
</dbReference>
<dbReference type="Pfam" id="PF01131">
    <property type="entry name" value="Topoisom_bac"/>
    <property type="match status" value="1"/>
</dbReference>
<dbReference type="InterPro" id="IPR013497">
    <property type="entry name" value="Topo_IA_cen"/>
</dbReference>
<evidence type="ECO:0000256" key="7">
    <source>
        <dbReference type="ARBA" id="ARBA00023235"/>
    </source>
</evidence>
<feature type="compositionally biased region" description="Basic residues" evidence="10">
    <location>
        <begin position="975"/>
        <end position="991"/>
    </location>
</feature>
<feature type="site" description="Interaction with DNA" evidence="8">
    <location>
        <position position="157"/>
    </location>
</feature>
<dbReference type="Gene3D" id="1.10.460.10">
    <property type="entry name" value="Topoisomerase I, domain 2"/>
    <property type="match status" value="1"/>
</dbReference>
<dbReference type="SUPFAM" id="SSF56712">
    <property type="entry name" value="Prokaryotic type I DNA topoisomerase"/>
    <property type="match status" value="1"/>
</dbReference>
<dbReference type="SMART" id="SM00436">
    <property type="entry name" value="TOP1Bc"/>
    <property type="match status" value="1"/>
</dbReference>
<evidence type="ECO:0000256" key="6">
    <source>
        <dbReference type="ARBA" id="ARBA00023125"/>
    </source>
</evidence>
<dbReference type="InterPro" id="IPR023405">
    <property type="entry name" value="Topo_IA_core_domain"/>
</dbReference>
<evidence type="ECO:0000256" key="8">
    <source>
        <dbReference type="HAMAP-Rule" id="MF_00952"/>
    </source>
</evidence>
<dbReference type="Gene3D" id="3.40.50.140">
    <property type="match status" value="1"/>
</dbReference>
<feature type="site" description="Interaction with DNA" evidence="8">
    <location>
        <position position="169"/>
    </location>
</feature>
<feature type="active site" description="O-(5'-phospho-DNA)-tyrosine intermediate" evidence="8">
    <location>
        <position position="327"/>
    </location>
</feature>
<dbReference type="PROSITE" id="PS50880">
    <property type="entry name" value="TOPRIM"/>
    <property type="match status" value="1"/>
</dbReference>
<sequence length="1012" mass="108515">MPGTKKLVIVESPTKMKSIAAYLGDGYEVLSSVGHIRDLIEPKNLPPELKKGALGRFSVDVENGFEPYYVVSDAKKKTVSELKRALKNANELLLATDEDREGEAIAWHLLQVLQPKVPVKRMVFHEITKDAILAAKDNTRDLDTALVDAQETRRILDRIYGYEISPVLWRKVGPGLSAGRVQSAATRLVVDREKERLAFVSAGYWDLLARLAASASQADQAFDAKLVRLNGERIATGGDFDDSGALKPSVKAVTLDASAAQALTIALKSPGVKLEVTKVTSKPYRRSPAAPFTTSTLQQEAARKLRFTARQTMSVAQSLYENGYITYMRTDSPSLGQQALTAARTQAAALYGAETVPDAPRAYKGKSKNAQEAHEAIRPSGDTFRTPASLASSLRGNDFRLYELIWKRTVASQMKDATGSTASVTIAAGPTGTSEHASASGALAEFSASGTVITFRGFMLAYEESKDEERNAEAVATESKLPPLEEGQKLVLQDLEAKGHETTPAARYTEASLVKKLEELGIGRPSTFASIISTITERGYVTPRGQSLVPNWIAFSVVRLLEEFFGDLVEYDFTAEMEDDLDRIAGGEANRLDWLNSFYFGSDKHRGLRQVIDNLGEIDPRVINSVAISDNITLRIGKYGPYLEVIDPDAAADAPPRRVNIPPELAPDELTATKARELIDAPVVTDRVIGLNPENGKEIVAKDGRFGPYVTELAPAPAEPDVPAVVAVPVEAVDPATGEVTVAKPKRKPAAKKVALADKPRTASIFKSMDLATVDLETALRLLALPRTVGLDPETGTEILAQNGKFGPYLKKGIDTRSLTSEDQIFDIDLPGAIELYAQPKYGARRASSALKEFEAPDPESGKAIKIKDGRFGAYVTDGVTNATIPKSEDIEEIDFDRAVQLLADKRAKGPAAPRKKAPAKKAAVKKPAVKKVPTAAAKAATAKKAAATRAANAAAKAALAGTPTVKKPAVNKPAVKKAAVKKPAVKKPAVKKAASSAAESAATTTIAPKAS</sequence>
<feature type="compositionally biased region" description="Low complexity" evidence="10">
    <location>
        <begin position="992"/>
        <end position="1012"/>
    </location>
</feature>
<comment type="subunit">
    <text evidence="8">Monomer.</text>
</comment>
<protein>
    <recommendedName>
        <fullName evidence="8">DNA topoisomerase 1</fullName>
        <ecNumber evidence="8">5.6.2.1</ecNumber>
    </recommendedName>
    <alternativeName>
        <fullName evidence="8">DNA topoisomerase I</fullName>
    </alternativeName>
</protein>
<evidence type="ECO:0000256" key="3">
    <source>
        <dbReference type="ARBA" id="ARBA00022723"/>
    </source>
</evidence>
<evidence type="ECO:0000313" key="14">
    <source>
        <dbReference type="Proteomes" id="UP000297626"/>
    </source>
</evidence>
<feature type="site" description="Interaction with DNA" evidence="8">
    <location>
        <position position="35"/>
    </location>
</feature>
<feature type="region of interest" description="Disordered" evidence="10">
    <location>
        <begin position="907"/>
        <end position="926"/>
    </location>
</feature>
<accession>A0A4R9BUP2</accession>
<dbReference type="CDD" id="cd03363">
    <property type="entry name" value="TOPRIM_TopoIA_TopoI"/>
    <property type="match status" value="1"/>
</dbReference>
<evidence type="ECO:0000259" key="11">
    <source>
        <dbReference type="PROSITE" id="PS50880"/>
    </source>
</evidence>
<feature type="compositionally biased region" description="Low complexity" evidence="10">
    <location>
        <begin position="953"/>
        <end position="974"/>
    </location>
</feature>
<dbReference type="SMART" id="SM00493">
    <property type="entry name" value="TOPRIM"/>
    <property type="match status" value="1"/>
</dbReference>
<dbReference type="InterPro" id="IPR013825">
    <property type="entry name" value="Topo_IA_cen_sub2"/>
</dbReference>
<comment type="similarity">
    <text evidence="2 8">Belongs to the type IA topoisomerase family.</text>
</comment>
<dbReference type="InterPro" id="IPR023406">
    <property type="entry name" value="Topo_IA_AS"/>
</dbReference>
<dbReference type="Pfam" id="PF01751">
    <property type="entry name" value="Toprim"/>
    <property type="match status" value="1"/>
</dbReference>
<dbReference type="Gene3D" id="1.10.290.10">
    <property type="entry name" value="Topoisomerase I, domain 4"/>
    <property type="match status" value="1"/>
</dbReference>
<evidence type="ECO:0000313" key="13">
    <source>
        <dbReference type="EMBL" id="TFD91399.1"/>
    </source>
</evidence>
<dbReference type="InterPro" id="IPR034149">
    <property type="entry name" value="TOPRIM_TopoI"/>
</dbReference>
<feature type="site" description="Interaction with DNA" evidence="8">
    <location>
        <position position="162"/>
    </location>
</feature>
<feature type="coiled-coil region" evidence="9">
    <location>
        <begin position="72"/>
        <end position="99"/>
    </location>
</feature>
<feature type="region of interest" description="Interaction with DNA" evidence="8">
    <location>
        <begin position="177"/>
        <end position="182"/>
    </location>
</feature>
<dbReference type="EMBL" id="SOHN01000003">
    <property type="protein sequence ID" value="TFD91399.1"/>
    <property type="molecule type" value="Genomic_DNA"/>
</dbReference>
<dbReference type="PANTHER" id="PTHR42785">
    <property type="entry name" value="DNA TOPOISOMERASE, TYPE IA, CORE"/>
    <property type="match status" value="1"/>
</dbReference>
<dbReference type="SMART" id="SM00437">
    <property type="entry name" value="TOP1Ac"/>
    <property type="match status" value="1"/>
</dbReference>
<evidence type="ECO:0000256" key="5">
    <source>
        <dbReference type="ARBA" id="ARBA00023029"/>
    </source>
</evidence>
<evidence type="ECO:0000256" key="4">
    <source>
        <dbReference type="ARBA" id="ARBA00022842"/>
    </source>
</evidence>
<keyword evidence="14" id="KW-1185">Reference proteome</keyword>
<dbReference type="PROSITE" id="PS52039">
    <property type="entry name" value="TOPO_IA_2"/>
    <property type="match status" value="1"/>
</dbReference>
<dbReference type="Proteomes" id="UP000297626">
    <property type="component" value="Unassembled WGS sequence"/>
</dbReference>
<feature type="region of interest" description="Disordered" evidence="10">
    <location>
        <begin position="363"/>
        <end position="386"/>
    </location>
</feature>
<keyword evidence="7 8" id="KW-0413">Isomerase</keyword>
<dbReference type="InterPro" id="IPR005733">
    <property type="entry name" value="TopoI_bac-type"/>
</dbReference>
<keyword evidence="9" id="KW-0175">Coiled coil</keyword>
<evidence type="ECO:0000256" key="9">
    <source>
        <dbReference type="SAM" id="Coils"/>
    </source>
</evidence>
<evidence type="ECO:0000259" key="12">
    <source>
        <dbReference type="PROSITE" id="PS52039"/>
    </source>
</evidence>
<dbReference type="PROSITE" id="PS00396">
    <property type="entry name" value="TOPO_IA_1"/>
    <property type="match status" value="1"/>
</dbReference>
<dbReference type="InterPro" id="IPR013824">
    <property type="entry name" value="Topo_IA_cen_sub1"/>
</dbReference>
<dbReference type="InterPro" id="IPR000380">
    <property type="entry name" value="Topo_IA"/>
</dbReference>
<dbReference type="InterPro" id="IPR013826">
    <property type="entry name" value="Topo_IA_cen_sub3"/>
</dbReference>
<dbReference type="GO" id="GO:0003917">
    <property type="term" value="F:DNA topoisomerase type I (single strand cut, ATP-independent) activity"/>
    <property type="evidence" value="ECO:0007669"/>
    <property type="project" value="UniProtKB-UniRule"/>
</dbReference>
<keyword evidence="3" id="KW-0479">Metal-binding</keyword>
<feature type="site" description="Interaction with DNA" evidence="8">
    <location>
        <position position="154"/>
    </location>
</feature>
<dbReference type="InterPro" id="IPR003601">
    <property type="entry name" value="Topo_IA_2"/>
</dbReference>
<dbReference type="InterPro" id="IPR028612">
    <property type="entry name" value="Topoisom_1_IA"/>
</dbReference>
<evidence type="ECO:0000256" key="1">
    <source>
        <dbReference type="ARBA" id="ARBA00000213"/>
    </source>
</evidence>
<proteinExistence type="inferred from homology"/>
<keyword evidence="6 8" id="KW-0238">DNA-binding</keyword>
<dbReference type="HAMAP" id="MF_00952">
    <property type="entry name" value="Topoisom_1_prok"/>
    <property type="match status" value="1"/>
</dbReference>
<comment type="caution">
    <text evidence="13">The sequence shown here is derived from an EMBL/GenBank/DDBJ whole genome shotgun (WGS) entry which is preliminary data.</text>
</comment>
<dbReference type="PANTHER" id="PTHR42785:SF1">
    <property type="entry name" value="DNA TOPOISOMERASE"/>
    <property type="match status" value="1"/>
</dbReference>
<feature type="site" description="Interaction with DNA" evidence="8">
    <location>
        <position position="329"/>
    </location>
</feature>
<keyword evidence="5 8" id="KW-0799">Topoisomerase</keyword>
<dbReference type="InterPro" id="IPR003602">
    <property type="entry name" value="Topo_IA_DNA-bd_dom"/>
</dbReference>
<dbReference type="PRINTS" id="PR00417">
    <property type="entry name" value="PRTPISMRASEI"/>
</dbReference>
<dbReference type="GO" id="GO:0003677">
    <property type="term" value="F:DNA binding"/>
    <property type="evidence" value="ECO:0007669"/>
    <property type="project" value="UniProtKB-KW"/>
</dbReference>
<reference evidence="13 14" key="1">
    <citation type="submission" date="2019-03" db="EMBL/GenBank/DDBJ databases">
        <title>Genomics of glacier-inhabiting Cryobacterium strains.</title>
        <authorList>
            <person name="Liu Q."/>
            <person name="Xin Y.-H."/>
        </authorList>
    </citation>
    <scope>NUCLEOTIDE SEQUENCE [LARGE SCALE GENOMIC DNA]</scope>
    <source>
        <strain evidence="13 14">Sr54</strain>
    </source>
</reference>
<gene>
    <name evidence="8 13" type="primary">topA</name>
    <name evidence="13" type="ORF">E3T51_01435</name>
</gene>
<dbReference type="GO" id="GO:0006265">
    <property type="term" value="P:DNA topological change"/>
    <property type="evidence" value="ECO:0007669"/>
    <property type="project" value="UniProtKB-UniRule"/>
</dbReference>
<organism evidence="13 14">
    <name type="scientific">Cryobacterium serini</name>
    <dbReference type="NCBI Taxonomy" id="1259201"/>
    <lineage>
        <taxon>Bacteria</taxon>
        <taxon>Bacillati</taxon>
        <taxon>Actinomycetota</taxon>
        <taxon>Actinomycetes</taxon>
        <taxon>Micrococcales</taxon>
        <taxon>Microbacteriaceae</taxon>
        <taxon>Cryobacterium</taxon>
    </lineage>
</organism>
<feature type="region of interest" description="Disordered" evidence="10">
    <location>
        <begin position="953"/>
        <end position="1012"/>
    </location>
</feature>
<feature type="domain" description="Toprim" evidence="11">
    <location>
        <begin position="5"/>
        <end position="128"/>
    </location>
</feature>
<keyword evidence="4" id="KW-0460">Magnesium</keyword>
<dbReference type="AlphaFoldDB" id="A0A4R9BUP2"/>
<dbReference type="InterPro" id="IPR025589">
    <property type="entry name" value="Toprim_C_rpt"/>
</dbReference>
<dbReference type="EC" id="5.6.2.1" evidence="8"/>
<name>A0A4R9BUP2_9MICO</name>
<dbReference type="GO" id="GO:0046872">
    <property type="term" value="F:metal ion binding"/>
    <property type="evidence" value="ECO:0007669"/>
    <property type="project" value="UniProtKB-KW"/>
</dbReference>
<comment type="catalytic activity">
    <reaction evidence="1 8">
        <text>ATP-independent breakage of single-stranded DNA, followed by passage and rejoining.</text>
        <dbReference type="EC" id="5.6.2.1"/>
    </reaction>
</comment>
<evidence type="ECO:0000256" key="2">
    <source>
        <dbReference type="ARBA" id="ARBA00009446"/>
    </source>
</evidence>
<feature type="compositionally biased region" description="Basic residues" evidence="10">
    <location>
        <begin position="914"/>
        <end position="926"/>
    </location>
</feature>
<feature type="site" description="Interaction with DNA" evidence="8">
    <location>
        <position position="538"/>
    </location>
</feature>
<dbReference type="Pfam" id="PF13368">
    <property type="entry name" value="Toprim_C_rpt"/>
    <property type="match status" value="3"/>
</dbReference>
<comment type="function">
    <text evidence="8">Releases the supercoiling and torsional tension of DNA, which is introduced during the DNA replication and transcription, by transiently cleaving and rejoining one strand of the DNA duplex. Introduces a single-strand break via transesterification at a target site in duplex DNA. The scissile phosphodiester is attacked by the catalytic tyrosine of the enzyme, resulting in the formation of a DNA-(5'-phosphotyrosyl)-enzyme intermediate and the expulsion of a 3'-OH DNA strand. The free DNA strand then undergoes passage around the unbroken strand, thus removing DNA supercoils. Finally, in the religation step, the DNA 3'-OH attacks the covalent intermediate to expel the active-site tyrosine and restore the DNA phosphodiester backbone.</text>
</comment>
<dbReference type="InterPro" id="IPR006171">
    <property type="entry name" value="TOPRIM_dom"/>
</dbReference>
<evidence type="ECO:0000256" key="10">
    <source>
        <dbReference type="SAM" id="MobiDB-lite"/>
    </source>
</evidence>
<dbReference type="NCBIfam" id="TIGR01051">
    <property type="entry name" value="topA_bact"/>
    <property type="match status" value="1"/>
</dbReference>
<feature type="domain" description="Topo IA-type catalytic" evidence="12">
    <location>
        <begin position="143"/>
        <end position="606"/>
    </location>
</feature>
<dbReference type="Gene3D" id="2.70.20.10">
    <property type="entry name" value="Topoisomerase I, domain 3"/>
    <property type="match status" value="1"/>
</dbReference>
<dbReference type="RefSeq" id="WP_134526536.1">
    <property type="nucleotide sequence ID" value="NZ_SOHN01000003.1"/>
</dbReference>
<feature type="site" description="Interaction with DNA" evidence="8">
    <location>
        <position position="153"/>
    </location>
</feature>